<comment type="caution">
    <text evidence="1">The sequence shown here is derived from an EMBL/GenBank/DDBJ whole genome shotgun (WGS) entry which is preliminary data.</text>
</comment>
<name>A0A2N3QLJ0_9BIFI</name>
<accession>A0A2N3QLJ0</accession>
<gene>
    <name evidence="1" type="ORF">CQR46_0123</name>
</gene>
<organism evidence="1 2">
    <name type="scientific">Bifidobacterium pseudolongum subsp. globosum</name>
    <dbReference type="NCBI Taxonomy" id="1690"/>
    <lineage>
        <taxon>Bacteria</taxon>
        <taxon>Bacillati</taxon>
        <taxon>Actinomycetota</taxon>
        <taxon>Actinomycetes</taxon>
        <taxon>Bifidobacteriales</taxon>
        <taxon>Bifidobacteriaceae</taxon>
        <taxon>Bifidobacterium</taxon>
    </lineage>
</organism>
<evidence type="ECO:0000313" key="1">
    <source>
        <dbReference type="EMBL" id="PKU92547.1"/>
    </source>
</evidence>
<reference evidence="1 2" key="1">
    <citation type="submission" date="2017-10" db="EMBL/GenBank/DDBJ databases">
        <title>Bifidobacterium genomics.</title>
        <authorList>
            <person name="Lugli G.A."/>
            <person name="Milani C."/>
            <person name="Mancabelli L."/>
        </authorList>
    </citation>
    <scope>NUCLEOTIDE SEQUENCE [LARGE SCALE GENOMIC DNA]</scope>
    <source>
        <strain evidence="1 2">1524B</strain>
    </source>
</reference>
<dbReference type="EMBL" id="PCGZ01000001">
    <property type="protein sequence ID" value="PKU92547.1"/>
    <property type="molecule type" value="Genomic_DNA"/>
</dbReference>
<sequence>MNMQLIQRRSGKAIRAALRIITVLALVCTVSSCGQGDEADHAAPSNAQGAQAGAERLAGSLSERIHLVLGKDSANLKPEQTEMLNRALENDGQVSHADYEQAWRNYQQCMVSKGYQPEPLMRYQDGLYASTTVRNTLPSKEQEEKFQQDFGECRSGYVTYVDELYRMAIGNQGLFFEPTVAIVQCLKEKDLVPANYTPQRFSEERDRYLELLGEYREEGSADANARARRESFTPDFGKADVMTCMVSNGWDPPSDERAPWNPLG</sequence>
<proteinExistence type="predicted"/>
<dbReference type="AlphaFoldDB" id="A0A2N3QLJ0"/>
<evidence type="ECO:0000313" key="2">
    <source>
        <dbReference type="Proteomes" id="UP000233730"/>
    </source>
</evidence>
<protein>
    <submittedName>
        <fullName evidence="1">Uncharacterized protein</fullName>
    </submittedName>
</protein>
<dbReference type="Proteomes" id="UP000233730">
    <property type="component" value="Unassembled WGS sequence"/>
</dbReference>